<evidence type="ECO:0000313" key="2">
    <source>
        <dbReference type="Proteomes" id="UP001302602"/>
    </source>
</evidence>
<reference evidence="1" key="1">
    <citation type="journal article" date="2023" name="Mol. Phylogenet. Evol.">
        <title>Genome-scale phylogeny and comparative genomics of the fungal order Sordariales.</title>
        <authorList>
            <person name="Hensen N."/>
            <person name="Bonometti L."/>
            <person name="Westerberg I."/>
            <person name="Brannstrom I.O."/>
            <person name="Guillou S."/>
            <person name="Cros-Aarteil S."/>
            <person name="Calhoun S."/>
            <person name="Haridas S."/>
            <person name="Kuo A."/>
            <person name="Mondo S."/>
            <person name="Pangilinan J."/>
            <person name="Riley R."/>
            <person name="LaButti K."/>
            <person name="Andreopoulos B."/>
            <person name="Lipzen A."/>
            <person name="Chen C."/>
            <person name="Yan M."/>
            <person name="Daum C."/>
            <person name="Ng V."/>
            <person name="Clum A."/>
            <person name="Steindorff A."/>
            <person name="Ohm R.A."/>
            <person name="Martin F."/>
            <person name="Silar P."/>
            <person name="Natvig D.O."/>
            <person name="Lalanne C."/>
            <person name="Gautier V."/>
            <person name="Ament-Velasquez S.L."/>
            <person name="Kruys A."/>
            <person name="Hutchinson M.I."/>
            <person name="Powell A.J."/>
            <person name="Barry K."/>
            <person name="Miller A.N."/>
            <person name="Grigoriev I.V."/>
            <person name="Debuchy R."/>
            <person name="Gladieux P."/>
            <person name="Hiltunen Thoren M."/>
            <person name="Johannesson H."/>
        </authorList>
    </citation>
    <scope>NUCLEOTIDE SEQUENCE</scope>
    <source>
        <strain evidence="1">CBS 731.68</strain>
    </source>
</reference>
<dbReference type="AlphaFoldDB" id="A0AAN6TTH8"/>
<keyword evidence="2" id="KW-1185">Reference proteome</keyword>
<dbReference type="GeneID" id="87833350"/>
<comment type="caution">
    <text evidence="1">The sequence shown here is derived from an EMBL/GenBank/DDBJ whole genome shotgun (WGS) entry which is preliminary data.</text>
</comment>
<name>A0AAN6TTH8_9PEZI</name>
<gene>
    <name evidence="1" type="ORF">N657DRAFT_683560</name>
</gene>
<proteinExistence type="predicted"/>
<dbReference type="EMBL" id="MU853238">
    <property type="protein sequence ID" value="KAK4120452.1"/>
    <property type="molecule type" value="Genomic_DNA"/>
</dbReference>
<protein>
    <submittedName>
        <fullName evidence="1">Uncharacterized protein</fullName>
    </submittedName>
</protein>
<evidence type="ECO:0000313" key="1">
    <source>
        <dbReference type="EMBL" id="KAK4120452.1"/>
    </source>
</evidence>
<dbReference type="RefSeq" id="XP_062644223.1">
    <property type="nucleotide sequence ID" value="XM_062796582.1"/>
</dbReference>
<accession>A0AAN6TTH8</accession>
<dbReference type="Proteomes" id="UP001302602">
    <property type="component" value="Unassembled WGS sequence"/>
</dbReference>
<reference evidence="1" key="2">
    <citation type="submission" date="2023-05" db="EMBL/GenBank/DDBJ databases">
        <authorList>
            <consortium name="Lawrence Berkeley National Laboratory"/>
            <person name="Steindorff A."/>
            <person name="Hensen N."/>
            <person name="Bonometti L."/>
            <person name="Westerberg I."/>
            <person name="Brannstrom I.O."/>
            <person name="Guillou S."/>
            <person name="Cros-Aarteil S."/>
            <person name="Calhoun S."/>
            <person name="Haridas S."/>
            <person name="Kuo A."/>
            <person name="Mondo S."/>
            <person name="Pangilinan J."/>
            <person name="Riley R."/>
            <person name="Labutti K."/>
            <person name="Andreopoulos B."/>
            <person name="Lipzen A."/>
            <person name="Chen C."/>
            <person name="Yanf M."/>
            <person name="Daum C."/>
            <person name="Ng V."/>
            <person name="Clum A."/>
            <person name="Ohm R."/>
            <person name="Martin F."/>
            <person name="Silar P."/>
            <person name="Natvig D."/>
            <person name="Lalanne C."/>
            <person name="Gautier V."/>
            <person name="Ament-Velasquez S.L."/>
            <person name="Kruys A."/>
            <person name="Hutchinson M.I."/>
            <person name="Powell A.J."/>
            <person name="Barry K."/>
            <person name="Miller A.N."/>
            <person name="Grigoriev I.V."/>
            <person name="Debuchy R."/>
            <person name="Gladieux P."/>
            <person name="Thoren M.H."/>
            <person name="Johannesson H."/>
        </authorList>
    </citation>
    <scope>NUCLEOTIDE SEQUENCE</scope>
    <source>
        <strain evidence="1">CBS 731.68</strain>
    </source>
</reference>
<organism evidence="1 2">
    <name type="scientific">Parathielavia appendiculata</name>
    <dbReference type="NCBI Taxonomy" id="2587402"/>
    <lineage>
        <taxon>Eukaryota</taxon>
        <taxon>Fungi</taxon>
        <taxon>Dikarya</taxon>
        <taxon>Ascomycota</taxon>
        <taxon>Pezizomycotina</taxon>
        <taxon>Sordariomycetes</taxon>
        <taxon>Sordariomycetidae</taxon>
        <taxon>Sordariales</taxon>
        <taxon>Chaetomiaceae</taxon>
        <taxon>Parathielavia</taxon>
    </lineage>
</organism>
<sequence length="374" mass="42944">MIPELRKAYNEAFTPEKYQAFVQDLFSNPPGELDFRVAETPLFHALSEKAIPRHLRIPHEDAHPHCIVFDFGICTGADGTLEPQLIEMQGFPSLFAYQVLLPEVSARHFGKPKGLTNYLGGLDKEGYLAALRRLILADEDPKHVVLLELFPEQQKTRIDFAATKAYLGIETVTARVEIRRIYNRLIFDLSQQPAEIQKQGKLLQEDLDVMWVPHPNWFYRLSKYTLPFIHHPNVPPTQFLRDVWKWPADMENYVAKPLFSFAGQGVIVDVTREALEAIPDPENWILQRKVQYAAVIDTPDEPAKAEIRIFYFWEPGTPRPVPTNNLARLCKVKLVGVDYNKDKGWVIIPTPLCPWACRTFNNLLYRKTAPSWAG</sequence>